<dbReference type="SUPFAM" id="SSF116734">
    <property type="entry name" value="DNA methylase specificity domain"/>
    <property type="match status" value="1"/>
</dbReference>
<dbReference type="Gene3D" id="3.90.220.20">
    <property type="entry name" value="DNA methylase specificity domains"/>
    <property type="match status" value="1"/>
</dbReference>
<dbReference type="EMBL" id="JAUSQM010000001">
    <property type="protein sequence ID" value="MDP9820825.1"/>
    <property type="molecule type" value="Genomic_DNA"/>
</dbReference>
<dbReference type="Proteomes" id="UP001240447">
    <property type="component" value="Unassembled WGS sequence"/>
</dbReference>
<reference evidence="3 4" key="1">
    <citation type="submission" date="2023-07" db="EMBL/GenBank/DDBJ databases">
        <title>Sequencing the genomes of 1000 actinobacteria strains.</title>
        <authorList>
            <person name="Klenk H.-P."/>
        </authorList>
    </citation>
    <scope>NUCLEOTIDE SEQUENCE [LARGE SCALE GENOMIC DNA]</scope>
    <source>
        <strain evidence="3 4">GD13</strain>
    </source>
</reference>
<evidence type="ECO:0000256" key="2">
    <source>
        <dbReference type="ARBA" id="ARBA00023125"/>
    </source>
</evidence>
<keyword evidence="1" id="KW-0680">Restriction system</keyword>
<accession>A0ABT9NK82</accession>
<dbReference type="InterPro" id="IPR044946">
    <property type="entry name" value="Restrct_endonuc_typeI_TRD_sf"/>
</dbReference>
<sequence>MARLRPQDPADADWVAWTLQTAHAHDQYLLHAYGGTKIGMGLDQVKNLNVPAVDRRMRHEISTKLIAEWDRHSSAVDALRHSIDLLAEYKTSLITAAVTGDLDVTTAGSGIPG</sequence>
<protein>
    <submittedName>
        <fullName evidence="3">Uncharacterized protein</fullName>
    </submittedName>
</protein>
<evidence type="ECO:0000313" key="4">
    <source>
        <dbReference type="Proteomes" id="UP001240447"/>
    </source>
</evidence>
<comment type="caution">
    <text evidence="3">The sequence shown here is derived from an EMBL/GenBank/DDBJ whole genome shotgun (WGS) entry which is preliminary data.</text>
</comment>
<name>A0ABT9NK82_9ACTN</name>
<keyword evidence="2" id="KW-0238">DNA-binding</keyword>
<evidence type="ECO:0000256" key="1">
    <source>
        <dbReference type="ARBA" id="ARBA00022747"/>
    </source>
</evidence>
<evidence type="ECO:0000313" key="3">
    <source>
        <dbReference type="EMBL" id="MDP9820825.1"/>
    </source>
</evidence>
<dbReference type="RefSeq" id="WP_306824796.1">
    <property type="nucleotide sequence ID" value="NZ_JAUSQM010000001.1"/>
</dbReference>
<organism evidence="3 4">
    <name type="scientific">Nocardioides massiliensis</name>
    <dbReference type="NCBI Taxonomy" id="1325935"/>
    <lineage>
        <taxon>Bacteria</taxon>
        <taxon>Bacillati</taxon>
        <taxon>Actinomycetota</taxon>
        <taxon>Actinomycetes</taxon>
        <taxon>Propionibacteriales</taxon>
        <taxon>Nocardioidaceae</taxon>
        <taxon>Nocardioides</taxon>
    </lineage>
</organism>
<gene>
    <name evidence="3" type="ORF">J2S59_000634</name>
</gene>
<proteinExistence type="predicted"/>
<keyword evidence="4" id="KW-1185">Reference proteome</keyword>